<sequence>MIDDDDEKGSVTVMLLLLLSLSTTLPRSVHIIYVYREREREREMNYYGKEVGLTADSVEFHPIENDWFACSTYQIDQQHDLQYKERRSGILYLFKIERDQETTGAFNFVMKCQVQFDSGILDAKWSRSQAVMQRQKESVLAVVLSRGDIRYFKLLEDNTAEGEYKLDEVPLITNSQYRISKGDDILALSIDWNNKDNDTTNNDNDNNNNKIVSSFSDGSLAVLKNGNQMVHRWKAHGYEAWIAAYNYHDSNFVMSGGDDCLFKSWDLRMINQVDPEDDEIEEGVTAISQKRCEMGVTSIHCHPSKEHIVAQGSYDEKLRIWDLRSMRAPLSITDSLGGGVWRVKWHPTDSNRLVTACMSGGFHIVHYENDDYSSPTVQHSYNGDHKSIAYGVDWSSLIDDQYIGCCSFYDKYLSIWKPF</sequence>
<name>F4PLV0_CACFS</name>
<dbReference type="InterPro" id="IPR036322">
    <property type="entry name" value="WD40_repeat_dom_sf"/>
</dbReference>
<dbReference type="EMBL" id="GL883008">
    <property type="protein sequence ID" value="EGG23504.1"/>
    <property type="molecule type" value="Genomic_DNA"/>
</dbReference>
<dbReference type="KEGG" id="dfa:DFA_05637"/>
<dbReference type="PANTHER" id="PTHR46042">
    <property type="entry name" value="DIPHTHINE METHYLTRANSFERASE"/>
    <property type="match status" value="1"/>
</dbReference>
<evidence type="ECO:0000256" key="8">
    <source>
        <dbReference type="PROSITE-ProRule" id="PRU00221"/>
    </source>
</evidence>
<feature type="repeat" description="WD" evidence="8">
    <location>
        <begin position="296"/>
        <end position="331"/>
    </location>
</feature>
<evidence type="ECO:0000256" key="6">
    <source>
        <dbReference type="ARBA" id="ARBA00039131"/>
    </source>
</evidence>
<dbReference type="RefSeq" id="XP_004361355.1">
    <property type="nucleotide sequence ID" value="XM_004361298.1"/>
</dbReference>
<evidence type="ECO:0000313" key="10">
    <source>
        <dbReference type="EMBL" id="EGG23504.1"/>
    </source>
</evidence>
<dbReference type="EC" id="3.1.1.97" evidence="6"/>
<dbReference type="GO" id="GO:0017183">
    <property type="term" value="P:protein histidyl modification to diphthamide"/>
    <property type="evidence" value="ECO:0007669"/>
    <property type="project" value="TreeGrafter"/>
</dbReference>
<keyword evidence="9" id="KW-0812">Transmembrane</keyword>
<evidence type="ECO:0000256" key="5">
    <source>
        <dbReference type="ARBA" id="ARBA00038092"/>
    </source>
</evidence>
<protein>
    <recommendedName>
        <fullName evidence="6">methylated diphthine methylhydrolase</fullName>
        <ecNumber evidence="6">3.1.1.97</ecNumber>
    </recommendedName>
</protein>
<keyword evidence="4" id="KW-0378">Hydrolase</keyword>
<feature type="transmembrane region" description="Helical" evidence="9">
    <location>
        <begin position="12"/>
        <end position="35"/>
    </location>
</feature>
<dbReference type="PANTHER" id="PTHR46042:SF1">
    <property type="entry name" value="DIPHTHINE METHYLTRANSFERASE"/>
    <property type="match status" value="1"/>
</dbReference>
<evidence type="ECO:0000256" key="7">
    <source>
        <dbReference type="ARBA" id="ARBA00047551"/>
    </source>
</evidence>
<dbReference type="PROSITE" id="PS50082">
    <property type="entry name" value="WD_REPEATS_2"/>
    <property type="match status" value="1"/>
</dbReference>
<comment type="similarity">
    <text evidence="5">Belongs to the DPH7 family.</text>
</comment>
<dbReference type="InterPro" id="IPR052415">
    <property type="entry name" value="Diphthine_MTase"/>
</dbReference>
<comment type="pathway">
    <text evidence="1">Protein modification; peptidyl-diphthamide biosynthesis.</text>
</comment>
<reference evidence="11" key="1">
    <citation type="journal article" date="2011" name="Genome Res.">
        <title>Phylogeny-wide analysis of social amoeba genomes highlights ancient origins for complex intercellular communication.</title>
        <authorList>
            <person name="Heidel A.J."/>
            <person name="Lawal H.M."/>
            <person name="Felder M."/>
            <person name="Schilde C."/>
            <person name="Helps N.R."/>
            <person name="Tunggal B."/>
            <person name="Rivero F."/>
            <person name="John U."/>
            <person name="Schleicher M."/>
            <person name="Eichinger L."/>
            <person name="Platzer M."/>
            <person name="Noegel A.A."/>
            <person name="Schaap P."/>
            <person name="Gloeckner G."/>
        </authorList>
    </citation>
    <scope>NUCLEOTIDE SEQUENCE [LARGE SCALE GENOMIC DNA]</scope>
    <source>
        <strain evidence="11">SH3</strain>
    </source>
</reference>
<dbReference type="AlphaFoldDB" id="F4PLV0"/>
<organism evidence="10 11">
    <name type="scientific">Cavenderia fasciculata</name>
    <name type="common">Slime mold</name>
    <name type="synonym">Dictyostelium fasciculatum</name>
    <dbReference type="NCBI Taxonomy" id="261658"/>
    <lineage>
        <taxon>Eukaryota</taxon>
        <taxon>Amoebozoa</taxon>
        <taxon>Evosea</taxon>
        <taxon>Eumycetozoa</taxon>
        <taxon>Dictyostelia</taxon>
        <taxon>Acytosteliales</taxon>
        <taxon>Cavenderiaceae</taxon>
        <taxon>Cavenderia</taxon>
    </lineage>
</organism>
<proteinExistence type="inferred from homology"/>
<comment type="catalytic activity">
    <reaction evidence="7">
        <text>diphthine methyl ester-[translation elongation factor 2] + H2O = diphthine-[translation elongation factor 2] + methanol + H(+)</text>
        <dbReference type="Rhea" id="RHEA:42656"/>
        <dbReference type="Rhea" id="RHEA-COMP:10172"/>
        <dbReference type="Rhea" id="RHEA-COMP:10173"/>
        <dbReference type="ChEBI" id="CHEBI:15377"/>
        <dbReference type="ChEBI" id="CHEBI:15378"/>
        <dbReference type="ChEBI" id="CHEBI:17790"/>
        <dbReference type="ChEBI" id="CHEBI:79005"/>
        <dbReference type="ChEBI" id="CHEBI:82696"/>
        <dbReference type="EC" id="3.1.1.97"/>
    </reaction>
</comment>
<keyword evidence="2 8" id="KW-0853">WD repeat</keyword>
<dbReference type="Proteomes" id="UP000007797">
    <property type="component" value="Unassembled WGS sequence"/>
</dbReference>
<dbReference type="SUPFAM" id="SSF50978">
    <property type="entry name" value="WD40 repeat-like"/>
    <property type="match status" value="1"/>
</dbReference>
<dbReference type="InterPro" id="IPR001680">
    <property type="entry name" value="WD40_rpt"/>
</dbReference>
<dbReference type="SMART" id="SM00320">
    <property type="entry name" value="WD40"/>
    <property type="match status" value="5"/>
</dbReference>
<dbReference type="STRING" id="1054147.F4PLV0"/>
<gene>
    <name evidence="10" type="primary">wdr85</name>
    <name evidence="10" type="ORF">DFA_05637</name>
</gene>
<dbReference type="OrthoDB" id="1930760at2759"/>
<dbReference type="OMA" id="KWEARSI"/>
<evidence type="ECO:0000256" key="9">
    <source>
        <dbReference type="SAM" id="Phobius"/>
    </source>
</evidence>
<keyword evidence="11" id="KW-1185">Reference proteome</keyword>
<evidence type="ECO:0000313" key="11">
    <source>
        <dbReference type="Proteomes" id="UP000007797"/>
    </source>
</evidence>
<dbReference type="Gene3D" id="2.130.10.10">
    <property type="entry name" value="YVTN repeat-like/Quinoprotein amine dehydrogenase"/>
    <property type="match status" value="1"/>
</dbReference>
<accession>F4PLV0</accession>
<evidence type="ECO:0000256" key="2">
    <source>
        <dbReference type="ARBA" id="ARBA00022574"/>
    </source>
</evidence>
<keyword evidence="9" id="KW-1133">Transmembrane helix</keyword>
<dbReference type="GO" id="GO:0005737">
    <property type="term" value="C:cytoplasm"/>
    <property type="evidence" value="ECO:0007669"/>
    <property type="project" value="TreeGrafter"/>
</dbReference>
<evidence type="ECO:0000256" key="3">
    <source>
        <dbReference type="ARBA" id="ARBA00022737"/>
    </source>
</evidence>
<keyword evidence="9" id="KW-0472">Membrane</keyword>
<keyword evidence="3" id="KW-0677">Repeat</keyword>
<evidence type="ECO:0000256" key="1">
    <source>
        <dbReference type="ARBA" id="ARBA00005156"/>
    </source>
</evidence>
<dbReference type="InterPro" id="IPR015943">
    <property type="entry name" value="WD40/YVTN_repeat-like_dom_sf"/>
</dbReference>
<dbReference type="GeneID" id="14875231"/>
<evidence type="ECO:0000256" key="4">
    <source>
        <dbReference type="ARBA" id="ARBA00022801"/>
    </source>
</evidence>
<dbReference type="GO" id="GO:0061685">
    <property type="term" value="F:diphthine methylesterase activity"/>
    <property type="evidence" value="ECO:0007669"/>
    <property type="project" value="UniProtKB-EC"/>
</dbReference>
<dbReference type="Pfam" id="PF00400">
    <property type="entry name" value="WD40"/>
    <property type="match status" value="1"/>
</dbReference>